<reference evidence="2" key="1">
    <citation type="journal article" date="2019" name="Int. J. Syst. Evol. Microbiol.">
        <title>The Global Catalogue of Microorganisms (GCM) 10K type strain sequencing project: providing services to taxonomists for standard genome sequencing and annotation.</title>
        <authorList>
            <consortium name="The Broad Institute Genomics Platform"/>
            <consortium name="The Broad Institute Genome Sequencing Center for Infectious Disease"/>
            <person name="Wu L."/>
            <person name="Ma J."/>
        </authorList>
    </citation>
    <scope>NUCLEOTIDE SEQUENCE [LARGE SCALE GENOMIC DNA]</scope>
    <source>
        <strain evidence="2">CGMCC 1.15931</strain>
    </source>
</reference>
<evidence type="ECO:0000313" key="1">
    <source>
        <dbReference type="EMBL" id="GGC17668.1"/>
    </source>
</evidence>
<sequence>MPAAGVGPHHREPLMRPQTILIAGPYRSGTGGDARLIEANLKAQELAAWQVYRKGHLPLIGEWAALPLAAAAGLGSAGAAVPSQFLYDVAARMIARCDGVYRIAGASAGADGDVRRARELGLPCYDSLDQLADADGTVP</sequence>
<comment type="caution">
    <text evidence="1">The sequence shown here is derived from an EMBL/GenBank/DDBJ whole genome shotgun (WGS) entry which is preliminary data.</text>
</comment>
<evidence type="ECO:0000313" key="2">
    <source>
        <dbReference type="Proteomes" id="UP000622638"/>
    </source>
</evidence>
<dbReference type="Proteomes" id="UP000622638">
    <property type="component" value="Unassembled WGS sequence"/>
</dbReference>
<name>A0ABQ1L1U0_9BURK</name>
<keyword evidence="2" id="KW-1185">Reference proteome</keyword>
<evidence type="ECO:0008006" key="3">
    <source>
        <dbReference type="Google" id="ProtNLM"/>
    </source>
</evidence>
<dbReference type="Gene3D" id="3.40.50.10400">
    <property type="entry name" value="Hypothetical protein PA1492"/>
    <property type="match status" value="1"/>
</dbReference>
<dbReference type="EMBL" id="BMKG01000023">
    <property type="protein sequence ID" value="GGC17668.1"/>
    <property type="molecule type" value="Genomic_DNA"/>
</dbReference>
<organism evidence="1 2">
    <name type="scientific">Pseudoduganella buxea</name>
    <dbReference type="NCBI Taxonomy" id="1949069"/>
    <lineage>
        <taxon>Bacteria</taxon>
        <taxon>Pseudomonadati</taxon>
        <taxon>Pseudomonadota</taxon>
        <taxon>Betaproteobacteria</taxon>
        <taxon>Burkholderiales</taxon>
        <taxon>Oxalobacteraceae</taxon>
        <taxon>Telluria group</taxon>
        <taxon>Pseudoduganella</taxon>
    </lineage>
</organism>
<gene>
    <name evidence="1" type="ORF">GCM10011572_43760</name>
</gene>
<accession>A0ABQ1L1U0</accession>
<proteinExistence type="predicted"/>
<protein>
    <recommendedName>
        <fullName evidence="3">DUF4406 domain-containing protein</fullName>
    </recommendedName>
</protein>